<evidence type="ECO:0000313" key="2">
    <source>
        <dbReference type="EMBL" id="KRM54614.1"/>
    </source>
</evidence>
<name>A0A0R1ZSD7_9LACO</name>
<reference evidence="2 3" key="1">
    <citation type="journal article" date="2015" name="Genome Announc.">
        <title>Expanding the biotechnology potential of lactobacilli through comparative genomics of 213 strains and associated genera.</title>
        <authorList>
            <person name="Sun Z."/>
            <person name="Harris H.M."/>
            <person name="McCann A."/>
            <person name="Guo C."/>
            <person name="Argimon S."/>
            <person name="Zhang W."/>
            <person name="Yang X."/>
            <person name="Jeffery I.B."/>
            <person name="Cooney J.C."/>
            <person name="Kagawa T.F."/>
            <person name="Liu W."/>
            <person name="Song Y."/>
            <person name="Salvetti E."/>
            <person name="Wrobel A."/>
            <person name="Rasinkangas P."/>
            <person name="Parkhill J."/>
            <person name="Rea M.C."/>
            <person name="O'Sullivan O."/>
            <person name="Ritari J."/>
            <person name="Douillard F.P."/>
            <person name="Paul Ross R."/>
            <person name="Yang R."/>
            <person name="Briner A.E."/>
            <person name="Felis G.E."/>
            <person name="de Vos W.M."/>
            <person name="Barrangou R."/>
            <person name="Klaenhammer T.R."/>
            <person name="Caufield P.W."/>
            <person name="Cui Y."/>
            <person name="Zhang H."/>
            <person name="O'Toole P.W."/>
        </authorList>
    </citation>
    <scope>NUCLEOTIDE SEQUENCE [LARGE SCALE GENOMIC DNA]</scope>
    <source>
        <strain evidence="2 3">DSM 20505</strain>
    </source>
</reference>
<evidence type="ECO:0000313" key="3">
    <source>
        <dbReference type="Proteomes" id="UP000051679"/>
    </source>
</evidence>
<dbReference type="Pfam" id="PF06810">
    <property type="entry name" value="Phage_scaffold"/>
    <property type="match status" value="1"/>
</dbReference>
<gene>
    <name evidence="2" type="ORF">FC18_GL002324</name>
</gene>
<protein>
    <recommendedName>
        <fullName evidence="4">Phage minor structural protein GP20</fullName>
    </recommendedName>
</protein>
<keyword evidence="3" id="KW-1185">Reference proteome</keyword>
<dbReference type="AlphaFoldDB" id="A0A0R1ZSD7"/>
<keyword evidence="1" id="KW-0175">Coiled coil</keyword>
<feature type="coiled-coil region" evidence="1">
    <location>
        <begin position="48"/>
        <end position="85"/>
    </location>
</feature>
<dbReference type="InterPro" id="IPR009636">
    <property type="entry name" value="SCAF"/>
</dbReference>
<accession>A0A0R1ZSD7</accession>
<dbReference type="STRING" id="1291052.FC18_GL002324"/>
<evidence type="ECO:0000256" key="1">
    <source>
        <dbReference type="SAM" id="Coils"/>
    </source>
</evidence>
<evidence type="ECO:0008006" key="4">
    <source>
        <dbReference type="Google" id="ProtNLM"/>
    </source>
</evidence>
<dbReference type="Proteomes" id="UP000051679">
    <property type="component" value="Unassembled WGS sequence"/>
</dbReference>
<comment type="caution">
    <text evidence="2">The sequence shown here is derived from an EMBL/GenBank/DDBJ whole genome shotgun (WGS) entry which is preliminary data.</text>
</comment>
<dbReference type="RefSeq" id="WP_056976166.1">
    <property type="nucleotide sequence ID" value="NZ_AYYO01000050.1"/>
</dbReference>
<dbReference type="OrthoDB" id="2365850at2"/>
<dbReference type="PATRIC" id="fig|1291052.5.peg.2398"/>
<sequence length="184" mass="19937">MNREELKNLGLSDEQIDQVMANHGKATQKLRDANSKLEQQLSDVTAGNSEQGTKLEDANKQIKALTKKANQVDDLTKQLNEANGKLTQGTLDKAIESQLSAAKVRNVKAAKALLDPDLLKLDDEGKAPDLSEQIKALQESDGYLFDEGVKGNYKPSDGKTGSPDLTQAMADVFKTGLPTQDAKK</sequence>
<organism evidence="2 3">
    <name type="scientific">Lacticaseibacillus sharpeae JCM 1186 = DSM 20505</name>
    <dbReference type="NCBI Taxonomy" id="1291052"/>
    <lineage>
        <taxon>Bacteria</taxon>
        <taxon>Bacillati</taxon>
        <taxon>Bacillota</taxon>
        <taxon>Bacilli</taxon>
        <taxon>Lactobacillales</taxon>
        <taxon>Lactobacillaceae</taxon>
        <taxon>Lacticaseibacillus</taxon>
    </lineage>
</organism>
<dbReference type="EMBL" id="AYYO01000050">
    <property type="protein sequence ID" value="KRM54614.1"/>
    <property type="molecule type" value="Genomic_DNA"/>
</dbReference>
<proteinExistence type="predicted"/>